<reference evidence="2" key="1">
    <citation type="journal article" date="2020" name="Fungal Divers.">
        <title>Resolving the Mortierellaceae phylogeny through synthesis of multi-gene phylogenetics and phylogenomics.</title>
        <authorList>
            <person name="Vandepol N."/>
            <person name="Liber J."/>
            <person name="Desiro A."/>
            <person name="Na H."/>
            <person name="Kennedy M."/>
            <person name="Barry K."/>
            <person name="Grigoriev I.V."/>
            <person name="Miller A.N."/>
            <person name="O'Donnell K."/>
            <person name="Stajich J.E."/>
            <person name="Bonito G."/>
        </authorList>
    </citation>
    <scope>NUCLEOTIDE SEQUENCE</scope>
    <source>
        <strain evidence="2">KOD1015</strain>
    </source>
</reference>
<gene>
    <name evidence="2" type="ORF">BGW38_000829</name>
</gene>
<comment type="caution">
    <text evidence="2">The sequence shown here is derived from an EMBL/GenBank/DDBJ whole genome shotgun (WGS) entry which is preliminary data.</text>
</comment>
<feature type="compositionally biased region" description="Basic and acidic residues" evidence="1">
    <location>
        <begin position="1"/>
        <end position="34"/>
    </location>
</feature>
<feature type="region of interest" description="Disordered" evidence="1">
    <location>
        <begin position="1"/>
        <end position="64"/>
    </location>
</feature>
<dbReference type="EMBL" id="JAABOA010001244">
    <property type="protein sequence ID" value="KAF9581967.1"/>
    <property type="molecule type" value="Genomic_DNA"/>
</dbReference>
<evidence type="ECO:0000256" key="1">
    <source>
        <dbReference type="SAM" id="MobiDB-lite"/>
    </source>
</evidence>
<dbReference type="AlphaFoldDB" id="A0A9P6KEP3"/>
<dbReference type="Proteomes" id="UP000780801">
    <property type="component" value="Unassembled WGS sequence"/>
</dbReference>
<sequence length="64" mass="7390">GQEASSKESQLEPKPEQKSEQEPSIREQRKHFETYHAVYNKRQGKEPSASRQQQAPKPESQSHS</sequence>
<feature type="compositionally biased region" description="Polar residues" evidence="1">
    <location>
        <begin position="49"/>
        <end position="64"/>
    </location>
</feature>
<evidence type="ECO:0000313" key="3">
    <source>
        <dbReference type="Proteomes" id="UP000780801"/>
    </source>
</evidence>
<proteinExistence type="predicted"/>
<name>A0A9P6KEP3_9FUNG</name>
<evidence type="ECO:0000313" key="2">
    <source>
        <dbReference type="EMBL" id="KAF9581967.1"/>
    </source>
</evidence>
<organism evidence="2 3">
    <name type="scientific">Lunasporangiospora selenospora</name>
    <dbReference type="NCBI Taxonomy" id="979761"/>
    <lineage>
        <taxon>Eukaryota</taxon>
        <taxon>Fungi</taxon>
        <taxon>Fungi incertae sedis</taxon>
        <taxon>Mucoromycota</taxon>
        <taxon>Mortierellomycotina</taxon>
        <taxon>Mortierellomycetes</taxon>
        <taxon>Mortierellales</taxon>
        <taxon>Mortierellaceae</taxon>
        <taxon>Lunasporangiospora</taxon>
    </lineage>
</organism>
<protein>
    <submittedName>
        <fullName evidence="2">Uncharacterized protein</fullName>
    </submittedName>
</protein>
<keyword evidence="3" id="KW-1185">Reference proteome</keyword>
<feature type="non-terminal residue" evidence="2">
    <location>
        <position position="1"/>
    </location>
</feature>
<accession>A0A9P6KEP3</accession>